<dbReference type="PANTHER" id="PTHR43794:SF11">
    <property type="entry name" value="AMIDOHYDROLASE-RELATED DOMAIN-CONTAINING PROTEIN"/>
    <property type="match status" value="1"/>
</dbReference>
<evidence type="ECO:0000313" key="4">
    <source>
        <dbReference type="EMBL" id="ONH26038.1"/>
    </source>
</evidence>
<evidence type="ECO:0000256" key="2">
    <source>
        <dbReference type="SAM" id="MobiDB-lite"/>
    </source>
</evidence>
<protein>
    <submittedName>
        <fullName evidence="4">Amidohydrolase</fullName>
    </submittedName>
</protein>
<dbReference type="Gene3D" id="2.30.40.10">
    <property type="entry name" value="Urease, subunit C, domain 1"/>
    <property type="match status" value="1"/>
</dbReference>
<dbReference type="GO" id="GO:0016810">
    <property type="term" value="F:hydrolase activity, acting on carbon-nitrogen (but not peptide) bonds"/>
    <property type="evidence" value="ECO:0007669"/>
    <property type="project" value="InterPro"/>
</dbReference>
<organism evidence="4 5">
    <name type="scientific">Pseudofrankia asymbiotica</name>
    <dbReference type="NCBI Taxonomy" id="1834516"/>
    <lineage>
        <taxon>Bacteria</taxon>
        <taxon>Bacillati</taxon>
        <taxon>Actinomycetota</taxon>
        <taxon>Actinomycetes</taxon>
        <taxon>Frankiales</taxon>
        <taxon>Frankiaceae</taxon>
        <taxon>Pseudofrankia</taxon>
    </lineage>
</organism>
<dbReference type="Proteomes" id="UP000188929">
    <property type="component" value="Unassembled WGS sequence"/>
</dbReference>
<comment type="caution">
    <text evidence="4">The sequence shown here is derived from an EMBL/GenBank/DDBJ whole genome shotgun (WGS) entry which is preliminary data.</text>
</comment>
<evidence type="ECO:0000313" key="5">
    <source>
        <dbReference type="Proteomes" id="UP000188929"/>
    </source>
</evidence>
<keyword evidence="5" id="KW-1185">Reference proteome</keyword>
<feature type="region of interest" description="Disordered" evidence="2">
    <location>
        <begin position="469"/>
        <end position="510"/>
    </location>
</feature>
<dbReference type="CDD" id="cd01298">
    <property type="entry name" value="ATZ_TRZ_like"/>
    <property type="match status" value="1"/>
</dbReference>
<dbReference type="InterPro" id="IPR050287">
    <property type="entry name" value="MTA/SAH_deaminase"/>
</dbReference>
<dbReference type="SUPFAM" id="SSF51556">
    <property type="entry name" value="Metallo-dependent hydrolases"/>
    <property type="match status" value="1"/>
</dbReference>
<dbReference type="STRING" id="1834516.BL253_25815"/>
<evidence type="ECO:0000259" key="3">
    <source>
        <dbReference type="Pfam" id="PF01979"/>
    </source>
</evidence>
<dbReference type="InterPro" id="IPR011059">
    <property type="entry name" value="Metal-dep_hydrolase_composite"/>
</dbReference>
<feature type="compositionally biased region" description="Acidic residues" evidence="2">
    <location>
        <begin position="489"/>
        <end position="510"/>
    </location>
</feature>
<gene>
    <name evidence="4" type="ORF">BL253_25815</name>
</gene>
<proteinExistence type="predicted"/>
<dbReference type="EMBL" id="MOMC01000054">
    <property type="protein sequence ID" value="ONH26038.1"/>
    <property type="molecule type" value="Genomic_DNA"/>
</dbReference>
<sequence>MADTVPRPDGPPGRVETLVRAAWVLTVGPEGDIADGAVHIRGGEIVAVGGYDELRAALPDVPVDGDGTGLLIPGLVNAHTHLSEALTTGMGSELTLFEWGERIVGPLGSVLTEEDAREGTLLRAVELLLTGVTTVNDMFVHSNRDEFASLGVVDGLVRAGLRGVVSFGAEDAFEPGAPWADVRRIMDEQDDLAAAVALAAARGAPVDFRYGVGTLLGQSDELLEAGVDTCRARNWAVHTHLAEVREELVAASARWGRRTIPHALRLGMFERPLIAGHGVWVTEADVEILAGHGVAIAHNPVANMILGSGVCPVPRLRAAGVTVGIGTDGAASNDSQDMLQAVKMAALLAKVHAVDPAVLDAPTVLRMATLEGARALGLDDLVGSIEPGKRADLVLLQDSVCVSMLHDPCGQLVYGASPRAVRDVWVDGRRLVADHTCVVVDEREQIERARPLARRLALASGLAAAGVSRLAGPPDWSPRAPDRRRSWEDQAEPDVAEPDVAEPDVAEPAE</sequence>
<dbReference type="InterPro" id="IPR006680">
    <property type="entry name" value="Amidohydro-rel"/>
</dbReference>
<dbReference type="AlphaFoldDB" id="A0A1V2I758"/>
<name>A0A1V2I758_9ACTN</name>
<dbReference type="InterPro" id="IPR032466">
    <property type="entry name" value="Metal_Hydrolase"/>
</dbReference>
<accession>A0A1V2I758</accession>
<dbReference type="Gene3D" id="3.20.20.140">
    <property type="entry name" value="Metal-dependent hydrolases"/>
    <property type="match status" value="1"/>
</dbReference>
<evidence type="ECO:0000256" key="1">
    <source>
        <dbReference type="ARBA" id="ARBA00022801"/>
    </source>
</evidence>
<dbReference type="RefSeq" id="WP_076819981.1">
    <property type="nucleotide sequence ID" value="NZ_MOMC01000054.1"/>
</dbReference>
<feature type="domain" description="Amidohydrolase-related" evidence="3">
    <location>
        <begin position="71"/>
        <end position="430"/>
    </location>
</feature>
<reference evidence="5" key="1">
    <citation type="submission" date="2016-10" db="EMBL/GenBank/DDBJ databases">
        <title>Frankia sp. NRRL B-16386 Genome sequencing.</title>
        <authorList>
            <person name="Ghodhbane-Gtari F."/>
            <person name="Swanson E."/>
            <person name="Gueddou A."/>
            <person name="Hezbri K."/>
            <person name="Ktari K."/>
            <person name="Nouioui I."/>
            <person name="Morris K."/>
            <person name="Simpson S."/>
            <person name="Abebe-Akele F."/>
            <person name="Thomas K."/>
            <person name="Gtari M."/>
            <person name="Tisa L.S."/>
        </authorList>
    </citation>
    <scope>NUCLEOTIDE SEQUENCE [LARGE SCALE GENOMIC DNA]</scope>
    <source>
        <strain evidence="5">NRRL B-16386</strain>
    </source>
</reference>
<keyword evidence="1 4" id="KW-0378">Hydrolase</keyword>
<dbReference type="Pfam" id="PF01979">
    <property type="entry name" value="Amidohydro_1"/>
    <property type="match status" value="1"/>
</dbReference>
<dbReference type="PANTHER" id="PTHR43794">
    <property type="entry name" value="AMINOHYDROLASE SSNA-RELATED"/>
    <property type="match status" value="1"/>
</dbReference>
<dbReference type="OrthoDB" id="3189065at2"/>
<dbReference type="SUPFAM" id="SSF51338">
    <property type="entry name" value="Composite domain of metallo-dependent hydrolases"/>
    <property type="match status" value="1"/>
</dbReference>